<dbReference type="EMBL" id="JAWHTF010000003">
    <property type="protein sequence ID" value="MDU8885947.1"/>
    <property type="molecule type" value="Genomic_DNA"/>
</dbReference>
<evidence type="ECO:0000313" key="2">
    <source>
        <dbReference type="Proteomes" id="UP001268651"/>
    </source>
</evidence>
<evidence type="ECO:0000313" key="1">
    <source>
        <dbReference type="EMBL" id="MDU8885947.1"/>
    </source>
</evidence>
<keyword evidence="2" id="KW-1185">Reference proteome</keyword>
<protein>
    <submittedName>
        <fullName evidence="1">Uncharacterized protein</fullName>
    </submittedName>
</protein>
<dbReference type="Proteomes" id="UP001268651">
    <property type="component" value="Unassembled WGS sequence"/>
</dbReference>
<comment type="caution">
    <text evidence="1">The sequence shown here is derived from an EMBL/GenBank/DDBJ whole genome shotgun (WGS) entry which is preliminary data.</text>
</comment>
<reference evidence="1 2" key="1">
    <citation type="submission" date="2023-10" db="EMBL/GenBank/DDBJ databases">
        <title>Marimonas sp. nov. isolated from tidal mud flat.</title>
        <authorList>
            <person name="Jaincy N.J."/>
            <person name="Srinivasan S."/>
            <person name="Lee S.-S."/>
        </authorList>
    </citation>
    <scope>NUCLEOTIDE SEQUENCE [LARGE SCALE GENOMIC DNA]</scope>
    <source>
        <strain evidence="1 2">MJ-SS3</strain>
    </source>
</reference>
<proteinExistence type="predicted"/>
<gene>
    <name evidence="1" type="ORF">RXV94_07225</name>
</gene>
<accession>A0ABU3U6B3</accession>
<organism evidence="1 2">
    <name type="scientific">Gilvirhabdus luticola</name>
    <dbReference type="NCBI Taxonomy" id="3079858"/>
    <lineage>
        <taxon>Bacteria</taxon>
        <taxon>Pseudomonadati</taxon>
        <taxon>Bacteroidota</taxon>
        <taxon>Flavobacteriia</taxon>
        <taxon>Flavobacteriales</taxon>
        <taxon>Flavobacteriaceae</taxon>
        <taxon>Gilvirhabdus</taxon>
    </lineage>
</organism>
<name>A0ABU3U6B3_9FLAO</name>
<dbReference type="RefSeq" id="WP_316661872.1">
    <property type="nucleotide sequence ID" value="NZ_JAWHTF010000003.1"/>
</dbReference>
<sequence>MKTFKRTFKLVALILIIALASVLPIPITFYRKDNLPKYLIEQLDTRDDDNEDDDIKEVF</sequence>